<protein>
    <submittedName>
        <fullName evidence="1">Uncharacterized protein</fullName>
    </submittedName>
</protein>
<accession>A0A0E0FPD0</accession>
<proteinExistence type="predicted"/>
<evidence type="ECO:0000313" key="1">
    <source>
        <dbReference type="EnsemblPlants" id="ONIVA01G25360.2"/>
    </source>
</evidence>
<organism evidence="1">
    <name type="scientific">Oryza nivara</name>
    <name type="common">Indian wild rice</name>
    <name type="synonym">Oryza sativa f. spontanea</name>
    <dbReference type="NCBI Taxonomy" id="4536"/>
    <lineage>
        <taxon>Eukaryota</taxon>
        <taxon>Viridiplantae</taxon>
        <taxon>Streptophyta</taxon>
        <taxon>Embryophyta</taxon>
        <taxon>Tracheophyta</taxon>
        <taxon>Spermatophyta</taxon>
        <taxon>Magnoliopsida</taxon>
        <taxon>Liliopsida</taxon>
        <taxon>Poales</taxon>
        <taxon>Poaceae</taxon>
        <taxon>BOP clade</taxon>
        <taxon>Oryzoideae</taxon>
        <taxon>Oryzeae</taxon>
        <taxon>Oryzinae</taxon>
        <taxon>Oryza</taxon>
    </lineage>
</organism>
<dbReference type="Proteomes" id="UP000006591">
    <property type="component" value="Chromosome 1"/>
</dbReference>
<dbReference type="EnsemblPlants" id="ONIVA01G25360.2">
    <property type="protein sequence ID" value="ONIVA01G25360.2"/>
    <property type="gene ID" value="ONIVA01G25360"/>
</dbReference>
<reference evidence="1" key="2">
    <citation type="submission" date="2018-04" db="EMBL/GenBank/DDBJ databases">
        <title>OnivRS2 (Oryza nivara Reference Sequence Version 2).</title>
        <authorList>
            <person name="Zhang J."/>
            <person name="Kudrna D."/>
            <person name="Lee S."/>
            <person name="Talag J."/>
            <person name="Rajasekar S."/>
            <person name="Welchert J."/>
            <person name="Hsing Y.-I."/>
            <person name="Wing R.A."/>
        </authorList>
    </citation>
    <scope>NUCLEOTIDE SEQUENCE [LARGE SCALE GENOMIC DNA]</scope>
</reference>
<dbReference type="AlphaFoldDB" id="A0A0E0FPD0"/>
<dbReference type="Gramene" id="ONIVA01G25360.2">
    <property type="protein sequence ID" value="ONIVA01G25360.2"/>
    <property type="gene ID" value="ONIVA01G25360"/>
</dbReference>
<evidence type="ECO:0000313" key="2">
    <source>
        <dbReference type="Proteomes" id="UP000006591"/>
    </source>
</evidence>
<sequence>MLLVGEREVKRCELRSRGVGEGPPAALEGRAAQEAEDSSNMKFSAIFMLFLALGSLAIAVHGGRTHAIIEPAKKSTAGGVAQPQFDPITICSPSNFCIPEAWSSCYRCIVKPDDNPPFRTIDECNSNCPVPPANA</sequence>
<reference evidence="1" key="1">
    <citation type="submission" date="2015-04" db="UniProtKB">
        <authorList>
            <consortium name="EnsemblPlants"/>
        </authorList>
    </citation>
    <scope>IDENTIFICATION</scope>
    <source>
        <strain evidence="1">SL10</strain>
    </source>
</reference>
<name>A0A0E0FPD0_ORYNI</name>
<keyword evidence="2" id="KW-1185">Reference proteome</keyword>